<feature type="domain" description="N-acetyltransferase" evidence="3">
    <location>
        <begin position="1"/>
        <end position="127"/>
    </location>
</feature>
<dbReference type="PROSITE" id="PS51186">
    <property type="entry name" value="GNAT"/>
    <property type="match status" value="2"/>
</dbReference>
<dbReference type="RefSeq" id="WP_266598373.1">
    <property type="nucleotide sequence ID" value="NZ_JAPHNL010000082.1"/>
</dbReference>
<proteinExistence type="predicted"/>
<dbReference type="InterPro" id="IPR050832">
    <property type="entry name" value="Bact_Acetyltransf"/>
</dbReference>
<dbReference type="Gene3D" id="3.40.630.30">
    <property type="match status" value="1"/>
</dbReference>
<accession>A0ABT3TSS1</accession>
<organism evidence="4 5">
    <name type="scientific">Streptomyces beihaiensis</name>
    <dbReference type="NCBI Taxonomy" id="2984495"/>
    <lineage>
        <taxon>Bacteria</taxon>
        <taxon>Bacillati</taxon>
        <taxon>Actinomycetota</taxon>
        <taxon>Actinomycetes</taxon>
        <taxon>Kitasatosporales</taxon>
        <taxon>Streptomycetaceae</taxon>
        <taxon>Streptomyces</taxon>
    </lineage>
</organism>
<feature type="domain" description="N-acetyltransferase" evidence="3">
    <location>
        <begin position="161"/>
        <end position="297"/>
    </location>
</feature>
<dbReference type="EMBL" id="JAPHNL010000082">
    <property type="protein sequence ID" value="MCX3060062.1"/>
    <property type="molecule type" value="Genomic_DNA"/>
</dbReference>
<dbReference type="InterPro" id="IPR000182">
    <property type="entry name" value="GNAT_dom"/>
</dbReference>
<dbReference type="CDD" id="cd04301">
    <property type="entry name" value="NAT_SF"/>
    <property type="match status" value="2"/>
</dbReference>
<keyword evidence="5" id="KW-1185">Reference proteome</keyword>
<evidence type="ECO:0000313" key="4">
    <source>
        <dbReference type="EMBL" id="MCX3060062.1"/>
    </source>
</evidence>
<comment type="caution">
    <text evidence="4">The sequence shown here is derived from an EMBL/GenBank/DDBJ whole genome shotgun (WGS) entry which is preliminary data.</text>
</comment>
<dbReference type="PANTHER" id="PTHR43877:SF1">
    <property type="entry name" value="ACETYLTRANSFERASE"/>
    <property type="match status" value="1"/>
</dbReference>
<dbReference type="InterPro" id="IPR016181">
    <property type="entry name" value="Acyl_CoA_acyltransferase"/>
</dbReference>
<evidence type="ECO:0000256" key="1">
    <source>
        <dbReference type="ARBA" id="ARBA00022679"/>
    </source>
</evidence>
<dbReference type="SUPFAM" id="SSF55729">
    <property type="entry name" value="Acyl-CoA N-acyltransferases (Nat)"/>
    <property type="match status" value="2"/>
</dbReference>
<keyword evidence="1" id="KW-0808">Transferase</keyword>
<name>A0ABT3TSS1_9ACTN</name>
<evidence type="ECO:0000256" key="2">
    <source>
        <dbReference type="ARBA" id="ARBA00023315"/>
    </source>
</evidence>
<gene>
    <name evidence="4" type="ORF">OFY01_09885</name>
</gene>
<reference evidence="4" key="1">
    <citation type="submission" date="2022-10" db="EMBL/GenBank/DDBJ databases">
        <title>Streptomyces beihaiensis sp. nov., a chitin degrading actinobacterium, isolated from shrimp pond soil.</title>
        <authorList>
            <person name="Xie J."/>
            <person name="Shen N."/>
        </authorList>
    </citation>
    <scope>NUCLEOTIDE SEQUENCE</scope>
    <source>
        <strain evidence="4">GXMU-J5</strain>
    </source>
</reference>
<dbReference type="Pfam" id="PF00583">
    <property type="entry name" value="Acetyltransf_1"/>
    <property type="match status" value="2"/>
</dbReference>
<sequence>MPHAAWQLTPLTDPATATGVRRLAWLAQDPEGGHPVGSAFVRLFDRKGQEHVAEVDVRVHPAQRRAGVGTRLIEAALAAAKENGRDRVSATADEGSPGAAFLAARGFRVGLRLTYARLSLPDADTAALAETAGRTHPGYRLVEWDGTVPDALAASFAASRRAMDDMPMGDTDQGRAVWDVARVRAAAEAVARRGDLLHTVAAIDTADGSVAGFTELVVRGDREGDAEHYGTGVLPEHRGRGLARWMKAHQILRMRERHPRLAGLLTDTADENAPMRAVNDALGYVPTRCSCMYRLDI</sequence>
<dbReference type="PANTHER" id="PTHR43877">
    <property type="entry name" value="AMINOALKYLPHOSPHONATE N-ACETYLTRANSFERASE-RELATED-RELATED"/>
    <property type="match status" value="1"/>
</dbReference>
<keyword evidence="2" id="KW-0012">Acyltransferase</keyword>
<protein>
    <submittedName>
        <fullName evidence="4">GNAT family N-acetyltransferase</fullName>
    </submittedName>
</protein>
<dbReference type="Proteomes" id="UP001163064">
    <property type="component" value="Unassembled WGS sequence"/>
</dbReference>
<evidence type="ECO:0000313" key="5">
    <source>
        <dbReference type="Proteomes" id="UP001163064"/>
    </source>
</evidence>
<evidence type="ECO:0000259" key="3">
    <source>
        <dbReference type="PROSITE" id="PS51186"/>
    </source>
</evidence>